<feature type="domain" description="CCHC-type" evidence="3">
    <location>
        <begin position="113"/>
        <end position="129"/>
    </location>
</feature>
<dbReference type="GO" id="GO:0003964">
    <property type="term" value="F:RNA-directed DNA polymerase activity"/>
    <property type="evidence" value="ECO:0007669"/>
    <property type="project" value="UniProtKB-EC"/>
</dbReference>
<dbReference type="InterPro" id="IPR001878">
    <property type="entry name" value="Znf_CCHC"/>
</dbReference>
<dbReference type="SMART" id="SM00343">
    <property type="entry name" value="ZnF_C2HC"/>
    <property type="match status" value="2"/>
</dbReference>
<dbReference type="Gene3D" id="3.10.10.10">
    <property type="entry name" value="HIV Type 1 Reverse Transcriptase, subunit A, domain 1"/>
    <property type="match status" value="1"/>
</dbReference>
<dbReference type="SUPFAM" id="SSF56672">
    <property type="entry name" value="DNA/RNA polymerases"/>
    <property type="match status" value="1"/>
</dbReference>
<dbReference type="EC" id="2.7.7.49" evidence="1"/>
<dbReference type="PROSITE" id="PS50158">
    <property type="entry name" value="ZF_CCHC"/>
    <property type="match status" value="2"/>
</dbReference>
<proteinExistence type="predicted"/>
<comment type="caution">
    <text evidence="5">The sequence shown here is derived from an EMBL/GenBank/DDBJ whole genome shotgun (WGS) entry which is preliminary data.</text>
</comment>
<reference evidence="5" key="1">
    <citation type="submission" date="2020-02" db="EMBL/GenBank/DDBJ databases">
        <title>Relaxed selection underlies rapid genomic changes in the transitions from sociality to social parasitism in ants.</title>
        <authorList>
            <person name="Bi X."/>
        </authorList>
    </citation>
    <scope>NUCLEOTIDE SEQUENCE</scope>
    <source>
        <strain evidence="5">BGI-DK2014c</strain>
        <tissue evidence="5">Whole body</tissue>
    </source>
</reference>
<evidence type="ECO:0000259" key="4">
    <source>
        <dbReference type="PROSITE" id="PS50994"/>
    </source>
</evidence>
<gene>
    <name evidence="5" type="primary">Byr3</name>
    <name evidence="5" type="ORF">G6Z78_0006694</name>
</gene>
<dbReference type="InterPro" id="IPR036875">
    <property type="entry name" value="Znf_CCHC_sf"/>
</dbReference>
<sequence length="677" mass="77973">MRELVPQGSIDVESTIQYIIDGIPDDSSKMKLYEAQNYNEFRSRLRVYEKIQERGTTAMKNNPNKEVANKANKVDTKSVKKEKKTTKPGERCYNCGESGYRSDKCKFRDKGKKCFHCNNFGHEAKNCPDKNKSNTTQVMSNILVKAVDVNRMFKQVIIENKSLFKTFKTLKLHESEVLLTGIAQGRLTLDLLIQAEVRIDKDGIAISKPNVSIFLSQIELQPTKEAKNVAEGMMREYKPKKSKTTDIELSITLKDKTPIFQAPRRLPLKEKEIIENQVNKWVSEEIIEPSEYGSPHSETKLKIYCVHNLSGSILKSTFWGILLLYLDDLIIIAPNVEEGIKRLCQNGTIHSSPGKIQAVSHFPEPLTLKDVQSFLGLSEYFRKFIESYAIKAKPLSDLLRKENSFRFNVKEKESFKQLKSDLSNSAVLRIFNPKFETELHTAAYVLKEKPYDDYTMRNDVLYKFKDDPNCEVITKLQMQSQTFGNPAGIITDRGTAFSSLEFQNYCEEGIKHSMVTTGLPRANGQVERLNRTIIPILTKLAMNDLTKWYKYVPIVQQIVNFTFHRSISMIPFELLIEVKMKQKNDLTVKGAVEGEFRLHFEQDRDRITKTGKSNRKTYNLRRREPIKYKLCAKYLGPYKVVRVKSNNYYDVEHKVPGEGPKKTSSCEEYMKPWSSVL</sequence>
<dbReference type="GO" id="GO:0008270">
    <property type="term" value="F:zinc ion binding"/>
    <property type="evidence" value="ECO:0007669"/>
    <property type="project" value="UniProtKB-KW"/>
</dbReference>
<keyword evidence="2" id="KW-0479">Metal-binding</keyword>
<dbReference type="InterPro" id="IPR036397">
    <property type="entry name" value="RNaseH_sf"/>
</dbReference>
<keyword evidence="2" id="KW-0863">Zinc-finger</keyword>
<dbReference type="PANTHER" id="PTHR37984">
    <property type="entry name" value="PROTEIN CBG26694"/>
    <property type="match status" value="1"/>
</dbReference>
<dbReference type="Gene3D" id="3.30.420.10">
    <property type="entry name" value="Ribonuclease H-like superfamily/Ribonuclease H"/>
    <property type="match status" value="1"/>
</dbReference>
<accession>A0A836JEP2</accession>
<feature type="domain" description="CCHC-type" evidence="3">
    <location>
        <begin position="91"/>
        <end position="106"/>
    </location>
</feature>
<dbReference type="GO" id="GO:0042575">
    <property type="term" value="C:DNA polymerase complex"/>
    <property type="evidence" value="ECO:0007669"/>
    <property type="project" value="UniProtKB-ARBA"/>
</dbReference>
<dbReference type="GO" id="GO:0003676">
    <property type="term" value="F:nucleic acid binding"/>
    <property type="evidence" value="ECO:0007669"/>
    <property type="project" value="InterPro"/>
</dbReference>
<dbReference type="GO" id="GO:0015074">
    <property type="term" value="P:DNA integration"/>
    <property type="evidence" value="ECO:0007669"/>
    <property type="project" value="InterPro"/>
</dbReference>
<evidence type="ECO:0000313" key="6">
    <source>
        <dbReference type="Proteomes" id="UP000668214"/>
    </source>
</evidence>
<protein>
    <recommendedName>
        <fullName evidence="1">RNA-directed DNA polymerase</fullName>
        <ecNumber evidence="1">2.7.7.49</ecNumber>
    </recommendedName>
</protein>
<evidence type="ECO:0000256" key="2">
    <source>
        <dbReference type="PROSITE-ProRule" id="PRU00047"/>
    </source>
</evidence>
<feature type="non-terminal residue" evidence="5">
    <location>
        <position position="677"/>
    </location>
</feature>
<feature type="non-terminal residue" evidence="5">
    <location>
        <position position="1"/>
    </location>
</feature>
<dbReference type="InterPro" id="IPR050951">
    <property type="entry name" value="Retrovirus_Pol_polyprotein"/>
</dbReference>
<dbReference type="SUPFAM" id="SSF53098">
    <property type="entry name" value="Ribonuclease H-like"/>
    <property type="match status" value="1"/>
</dbReference>
<dbReference type="Proteomes" id="UP000668214">
    <property type="component" value="Unassembled WGS sequence"/>
</dbReference>
<dbReference type="AlphaFoldDB" id="A0A836JEP2"/>
<dbReference type="InterPro" id="IPR043128">
    <property type="entry name" value="Rev_trsase/Diguanyl_cyclase"/>
</dbReference>
<dbReference type="EMBL" id="JAANIA010002712">
    <property type="protein sequence ID" value="KAG5310249.1"/>
    <property type="molecule type" value="Genomic_DNA"/>
</dbReference>
<dbReference type="PROSITE" id="PS50994">
    <property type="entry name" value="INTEGRASE"/>
    <property type="match status" value="1"/>
</dbReference>
<dbReference type="InterPro" id="IPR043502">
    <property type="entry name" value="DNA/RNA_pol_sf"/>
</dbReference>
<dbReference type="Gene3D" id="4.10.60.10">
    <property type="entry name" value="Zinc finger, CCHC-type"/>
    <property type="match status" value="1"/>
</dbReference>
<dbReference type="Gene3D" id="3.30.70.270">
    <property type="match status" value="1"/>
</dbReference>
<dbReference type="SUPFAM" id="SSF57756">
    <property type="entry name" value="Retrovirus zinc finger-like domains"/>
    <property type="match status" value="1"/>
</dbReference>
<evidence type="ECO:0000313" key="5">
    <source>
        <dbReference type="EMBL" id="KAG5310249.1"/>
    </source>
</evidence>
<dbReference type="InterPro" id="IPR012337">
    <property type="entry name" value="RNaseH-like_sf"/>
</dbReference>
<dbReference type="PANTHER" id="PTHR37984:SF5">
    <property type="entry name" value="PROTEIN NYNRIN-LIKE"/>
    <property type="match status" value="1"/>
</dbReference>
<name>A0A836JEP2_9HYME</name>
<evidence type="ECO:0000256" key="1">
    <source>
        <dbReference type="ARBA" id="ARBA00012493"/>
    </source>
</evidence>
<feature type="domain" description="Integrase catalytic" evidence="4">
    <location>
        <begin position="409"/>
        <end position="579"/>
    </location>
</feature>
<keyword evidence="2" id="KW-0862">Zinc</keyword>
<organism evidence="5 6">
    <name type="scientific">Pseudoatta argentina</name>
    <dbReference type="NCBI Taxonomy" id="621737"/>
    <lineage>
        <taxon>Eukaryota</taxon>
        <taxon>Metazoa</taxon>
        <taxon>Ecdysozoa</taxon>
        <taxon>Arthropoda</taxon>
        <taxon>Hexapoda</taxon>
        <taxon>Insecta</taxon>
        <taxon>Pterygota</taxon>
        <taxon>Neoptera</taxon>
        <taxon>Endopterygota</taxon>
        <taxon>Hymenoptera</taxon>
        <taxon>Apocrita</taxon>
        <taxon>Aculeata</taxon>
        <taxon>Formicoidea</taxon>
        <taxon>Formicidae</taxon>
        <taxon>Myrmicinae</taxon>
        <taxon>Pseudoatta</taxon>
    </lineage>
</organism>
<dbReference type="InterPro" id="IPR001584">
    <property type="entry name" value="Integrase_cat-core"/>
</dbReference>
<dbReference type="FunFam" id="3.30.70.270:FF:000020">
    <property type="entry name" value="Transposon Tf2-6 polyprotein-like Protein"/>
    <property type="match status" value="1"/>
</dbReference>
<keyword evidence="6" id="KW-1185">Reference proteome</keyword>
<evidence type="ECO:0000259" key="3">
    <source>
        <dbReference type="PROSITE" id="PS50158"/>
    </source>
</evidence>